<feature type="compositionally biased region" description="Polar residues" evidence="1">
    <location>
        <begin position="239"/>
        <end position="248"/>
    </location>
</feature>
<protein>
    <submittedName>
        <fullName evidence="2">Uncharacterized protein</fullName>
    </submittedName>
</protein>
<evidence type="ECO:0000256" key="1">
    <source>
        <dbReference type="SAM" id="MobiDB-lite"/>
    </source>
</evidence>
<feature type="region of interest" description="Disordered" evidence="1">
    <location>
        <begin position="216"/>
        <end position="248"/>
    </location>
</feature>
<feature type="compositionally biased region" description="Basic residues" evidence="1">
    <location>
        <begin position="222"/>
        <end position="236"/>
    </location>
</feature>
<name>A0A0H3ZR21_9GAMM</name>
<evidence type="ECO:0000313" key="2">
    <source>
        <dbReference type="EMBL" id="AKN38838.1"/>
    </source>
</evidence>
<sequence length="278" mass="31931">MNLSIKTAFNAPEVPDNGYQPYTAAQKSQWARDNAKENAQFLTQKLGFEVSDRLPFILLQAAADVLRSIQDRKILKTKICHRSEHYANAMKVLAVALLHYDLAANLVATRDKTTRKLIRCENSLYSQLLGMASRTVDNAIYTLKRSGFYLSFEQREEKEGEWRGSASIKRINAALFEMLGLGQLASAQRAKAKQRVELRRLQKTPIEQQFDEYRRADDKVREKRNKQRAEGRKRRQAALNAQQSQNRTSEILDAIASGMSPDEARRFFMRQDCPDIPY</sequence>
<proteinExistence type="predicted"/>
<dbReference type="EMBL" id="KP795616">
    <property type="protein sequence ID" value="AKN38838.1"/>
    <property type="molecule type" value="Genomic_DNA"/>
</dbReference>
<accession>A0A0H3ZR21</accession>
<organism evidence="2">
    <name type="scientific">Enterovibrio sp. FF_113</name>
    <dbReference type="NCBI Taxonomy" id="1660266"/>
    <lineage>
        <taxon>Bacteria</taxon>
        <taxon>Pseudomonadati</taxon>
        <taxon>Pseudomonadota</taxon>
        <taxon>Gammaproteobacteria</taxon>
        <taxon>Vibrionales</taxon>
        <taxon>Vibrionaceae</taxon>
        <taxon>Enterovibrio</taxon>
    </lineage>
</organism>
<dbReference type="AlphaFoldDB" id="A0A0H3ZR21"/>
<reference evidence="2" key="1">
    <citation type="journal article" date="2015" name="MBio">
        <title>Eco-Evolutionary Dynamics of Episomes among Ecologically Cohesive Bacterial Populations.</title>
        <authorList>
            <person name="Xue H."/>
            <person name="Cordero O.X."/>
            <person name="Camas F.M."/>
            <person name="Trimble W."/>
            <person name="Meyer F."/>
            <person name="Guglielmini J."/>
            <person name="Rocha E.P."/>
            <person name="Polz M.F."/>
        </authorList>
    </citation>
    <scope>NUCLEOTIDE SEQUENCE</scope>
    <source>
        <strain evidence="2">FF_113</strain>
    </source>
</reference>